<evidence type="ECO:0000313" key="3">
    <source>
        <dbReference type="Proteomes" id="UP000521943"/>
    </source>
</evidence>
<sequence length="459" mass="50934">MQPSSLVTAGSARSLPRASVLGNPQRLRHPLPPRHDLPYSDDPVALSNCHYDAVSKNVMTNDENTVFKPYPAGEDREWDTAVGDYRTTGKAANAANQTILYSRKTTAAVTLDIPQRLTLEDCVRFWSHPGPSCFPLGASSSDMDLESESEYGLLLATPPGLLRKNPALSCKWHALSLDDSNLWCSSDCKLPPLAERLGAVIQGNKGKNAFSDCINKHIGGTGEPVWLRAFWRGTGATDEIRRKWFAERVVYLQGKPDSWAGEDLKQLCNAVLVRTIELYDSNEDNLPHFVRDILAAFSCDQSSHERLVRILSADCQRVFTTSWKQNYIESYLETRTLRVMGGLNLSRLIGDLIRLKIVPLQALVNSMESLYGAPHPSKQHIQAMLYLITTAGPGPWKDATLTRRHEICLSVVSFMAKAVQQGSTLPDYISDSRPNPGECFSRVAEFFAQVSKEPSRASL</sequence>
<dbReference type="OrthoDB" id="10282282at2759"/>
<proteinExistence type="predicted"/>
<accession>A0A8H6HZB3</accession>
<evidence type="ECO:0000313" key="2">
    <source>
        <dbReference type="EMBL" id="KAF6755874.1"/>
    </source>
</evidence>
<protein>
    <submittedName>
        <fullName evidence="2">Uncharacterized protein</fullName>
    </submittedName>
</protein>
<evidence type="ECO:0000256" key="1">
    <source>
        <dbReference type="SAM" id="MobiDB-lite"/>
    </source>
</evidence>
<feature type="region of interest" description="Disordered" evidence="1">
    <location>
        <begin position="1"/>
        <end position="39"/>
    </location>
</feature>
<name>A0A8H6HZB3_9AGAR</name>
<organism evidence="2 3">
    <name type="scientific">Ephemerocybe angulata</name>
    <dbReference type="NCBI Taxonomy" id="980116"/>
    <lineage>
        <taxon>Eukaryota</taxon>
        <taxon>Fungi</taxon>
        <taxon>Dikarya</taxon>
        <taxon>Basidiomycota</taxon>
        <taxon>Agaricomycotina</taxon>
        <taxon>Agaricomycetes</taxon>
        <taxon>Agaricomycetidae</taxon>
        <taxon>Agaricales</taxon>
        <taxon>Agaricineae</taxon>
        <taxon>Psathyrellaceae</taxon>
        <taxon>Ephemerocybe</taxon>
    </lineage>
</organism>
<gene>
    <name evidence="2" type="ORF">DFP72DRAFT_1045241</name>
</gene>
<keyword evidence="3" id="KW-1185">Reference proteome</keyword>
<reference evidence="2 3" key="1">
    <citation type="submission" date="2020-07" db="EMBL/GenBank/DDBJ databases">
        <title>Comparative genomics of pyrophilous fungi reveals a link between fire events and developmental genes.</title>
        <authorList>
            <consortium name="DOE Joint Genome Institute"/>
            <person name="Steindorff A.S."/>
            <person name="Carver A."/>
            <person name="Calhoun S."/>
            <person name="Stillman K."/>
            <person name="Liu H."/>
            <person name="Lipzen A."/>
            <person name="Pangilinan J."/>
            <person name="Labutti K."/>
            <person name="Bruns T.D."/>
            <person name="Grigoriev I.V."/>
        </authorList>
    </citation>
    <scope>NUCLEOTIDE SEQUENCE [LARGE SCALE GENOMIC DNA]</scope>
    <source>
        <strain evidence="2 3">CBS 144469</strain>
    </source>
</reference>
<dbReference type="Proteomes" id="UP000521943">
    <property type="component" value="Unassembled WGS sequence"/>
</dbReference>
<dbReference type="AlphaFoldDB" id="A0A8H6HZB3"/>
<dbReference type="EMBL" id="JACGCI010000028">
    <property type="protein sequence ID" value="KAF6755874.1"/>
    <property type="molecule type" value="Genomic_DNA"/>
</dbReference>
<comment type="caution">
    <text evidence="2">The sequence shown here is derived from an EMBL/GenBank/DDBJ whole genome shotgun (WGS) entry which is preliminary data.</text>
</comment>